<comment type="caution">
    <text evidence="2">The sequence shown here is derived from an EMBL/GenBank/DDBJ whole genome shotgun (WGS) entry which is preliminary data.</text>
</comment>
<protein>
    <submittedName>
        <fullName evidence="2">Uncharacterized protein</fullName>
    </submittedName>
</protein>
<accession>A0A835KH94</accession>
<organism evidence="2 3">
    <name type="scientific">Salix dunnii</name>
    <dbReference type="NCBI Taxonomy" id="1413687"/>
    <lineage>
        <taxon>Eukaryota</taxon>
        <taxon>Viridiplantae</taxon>
        <taxon>Streptophyta</taxon>
        <taxon>Embryophyta</taxon>
        <taxon>Tracheophyta</taxon>
        <taxon>Spermatophyta</taxon>
        <taxon>Magnoliopsida</taxon>
        <taxon>eudicotyledons</taxon>
        <taxon>Gunneridae</taxon>
        <taxon>Pentapetalae</taxon>
        <taxon>rosids</taxon>
        <taxon>fabids</taxon>
        <taxon>Malpighiales</taxon>
        <taxon>Salicaceae</taxon>
        <taxon>Saliceae</taxon>
        <taxon>Salix</taxon>
    </lineage>
</organism>
<feature type="region of interest" description="Disordered" evidence="1">
    <location>
        <begin position="47"/>
        <end position="83"/>
    </location>
</feature>
<dbReference type="AlphaFoldDB" id="A0A835KH94"/>
<dbReference type="EMBL" id="JADGMS010000003">
    <property type="protein sequence ID" value="KAF9686006.1"/>
    <property type="molecule type" value="Genomic_DNA"/>
</dbReference>
<evidence type="ECO:0000313" key="3">
    <source>
        <dbReference type="Proteomes" id="UP000657918"/>
    </source>
</evidence>
<feature type="compositionally biased region" description="Polar residues" evidence="1">
    <location>
        <begin position="49"/>
        <end position="77"/>
    </location>
</feature>
<evidence type="ECO:0000256" key="1">
    <source>
        <dbReference type="SAM" id="MobiDB-lite"/>
    </source>
</evidence>
<evidence type="ECO:0000313" key="2">
    <source>
        <dbReference type="EMBL" id="KAF9686006.1"/>
    </source>
</evidence>
<reference evidence="2 3" key="1">
    <citation type="submission" date="2020-10" db="EMBL/GenBank/DDBJ databases">
        <title>Plant Genome Project.</title>
        <authorList>
            <person name="Zhang R.-G."/>
        </authorList>
    </citation>
    <scope>NUCLEOTIDE SEQUENCE [LARGE SCALE GENOMIC DNA]</scope>
    <source>
        <strain evidence="2">FAFU-HL-1</strain>
        <tissue evidence="2">Leaf</tissue>
    </source>
</reference>
<proteinExistence type="predicted"/>
<sequence length="83" mass="9424">MHNLVCEHINTQPSTDQRQHYNLSRKKLKGPVHEAVIEIINSMDESRNSFHQHPSMQTKCSSLMKSLQASSGINNGSDRQKHA</sequence>
<keyword evidence="3" id="KW-1185">Reference proteome</keyword>
<gene>
    <name evidence="2" type="ORF">SADUNF_Sadunf03G0113600</name>
</gene>
<name>A0A835KH94_9ROSI</name>
<dbReference type="Proteomes" id="UP000657918">
    <property type="component" value="Unassembled WGS sequence"/>
</dbReference>